<reference evidence="2" key="2">
    <citation type="submission" date="2020-09" db="EMBL/GenBank/DDBJ databases">
        <authorList>
            <person name="Sun Q."/>
            <person name="Ohkuma M."/>
        </authorList>
    </citation>
    <scope>NUCLEOTIDE SEQUENCE</scope>
    <source>
        <strain evidence="2">JCM 4403</strain>
    </source>
</reference>
<feature type="transmembrane region" description="Helical" evidence="1">
    <location>
        <begin position="20"/>
        <end position="37"/>
    </location>
</feature>
<sequence length="111" mass="11988">MPRRLWNTAAVPTWITPRRLGGAALLYAVFVGGWYLGQPLPYVGCSVAAPPPAHDASVVAEPGDVSVHVGRSVDRLEAVVTTDFLSTEAVVPCEPWAGRPRLVAWLIGDWR</sequence>
<keyword evidence="3" id="KW-1185">Reference proteome</keyword>
<dbReference type="AlphaFoldDB" id="A0A918BNX6"/>
<organism evidence="2 3">
    <name type="scientific">Streptomyces pilosus</name>
    <dbReference type="NCBI Taxonomy" id="28893"/>
    <lineage>
        <taxon>Bacteria</taxon>
        <taxon>Bacillati</taxon>
        <taxon>Actinomycetota</taxon>
        <taxon>Actinomycetes</taxon>
        <taxon>Kitasatosporales</taxon>
        <taxon>Streptomycetaceae</taxon>
        <taxon>Streptomyces</taxon>
    </lineage>
</organism>
<evidence type="ECO:0000313" key="3">
    <source>
        <dbReference type="Proteomes" id="UP000656732"/>
    </source>
</evidence>
<proteinExistence type="predicted"/>
<reference evidence="2" key="1">
    <citation type="journal article" date="2014" name="Int. J. Syst. Evol. Microbiol.">
        <title>Complete genome sequence of Corynebacterium casei LMG S-19264T (=DSM 44701T), isolated from a smear-ripened cheese.</title>
        <authorList>
            <consortium name="US DOE Joint Genome Institute (JGI-PGF)"/>
            <person name="Walter F."/>
            <person name="Albersmeier A."/>
            <person name="Kalinowski J."/>
            <person name="Ruckert C."/>
        </authorList>
    </citation>
    <scope>NUCLEOTIDE SEQUENCE</scope>
    <source>
        <strain evidence="2">JCM 4403</strain>
    </source>
</reference>
<protein>
    <submittedName>
        <fullName evidence="2">Uncharacterized protein</fullName>
    </submittedName>
</protein>
<keyword evidence="1" id="KW-0472">Membrane</keyword>
<evidence type="ECO:0000313" key="2">
    <source>
        <dbReference type="EMBL" id="GGQ80294.1"/>
    </source>
</evidence>
<dbReference type="EMBL" id="BMTU01000005">
    <property type="protein sequence ID" value="GGQ80294.1"/>
    <property type="molecule type" value="Genomic_DNA"/>
</dbReference>
<keyword evidence="1" id="KW-1133">Transmembrane helix</keyword>
<name>A0A918BNX6_9ACTN</name>
<accession>A0A918BNX6</accession>
<gene>
    <name evidence="2" type="ORF">GCM10010280_28310</name>
</gene>
<evidence type="ECO:0000256" key="1">
    <source>
        <dbReference type="SAM" id="Phobius"/>
    </source>
</evidence>
<dbReference type="Proteomes" id="UP000656732">
    <property type="component" value="Unassembled WGS sequence"/>
</dbReference>
<keyword evidence="1" id="KW-0812">Transmembrane</keyword>
<comment type="caution">
    <text evidence="2">The sequence shown here is derived from an EMBL/GenBank/DDBJ whole genome shotgun (WGS) entry which is preliminary data.</text>
</comment>